<organism evidence="1 2">
    <name type="scientific">Fusarium zealandicum</name>
    <dbReference type="NCBI Taxonomy" id="1053134"/>
    <lineage>
        <taxon>Eukaryota</taxon>
        <taxon>Fungi</taxon>
        <taxon>Dikarya</taxon>
        <taxon>Ascomycota</taxon>
        <taxon>Pezizomycotina</taxon>
        <taxon>Sordariomycetes</taxon>
        <taxon>Hypocreomycetidae</taxon>
        <taxon>Hypocreales</taxon>
        <taxon>Nectriaceae</taxon>
        <taxon>Fusarium</taxon>
        <taxon>Fusarium staphyleae species complex</taxon>
    </lineage>
</organism>
<reference evidence="1" key="2">
    <citation type="submission" date="2020-05" db="EMBL/GenBank/DDBJ databases">
        <authorList>
            <person name="Kim H.-S."/>
            <person name="Proctor R.H."/>
            <person name="Brown D.W."/>
        </authorList>
    </citation>
    <scope>NUCLEOTIDE SEQUENCE</scope>
    <source>
        <strain evidence="1">NRRL 22465</strain>
    </source>
</reference>
<feature type="non-terminal residue" evidence="1">
    <location>
        <position position="28"/>
    </location>
</feature>
<name>A0A8H4UKK7_9HYPO</name>
<dbReference type="Proteomes" id="UP000635477">
    <property type="component" value="Unassembled WGS sequence"/>
</dbReference>
<evidence type="ECO:0000313" key="1">
    <source>
        <dbReference type="EMBL" id="KAF4978376.1"/>
    </source>
</evidence>
<proteinExistence type="predicted"/>
<protein>
    <submittedName>
        <fullName evidence="1">Uncharacterized protein</fullName>
    </submittedName>
</protein>
<dbReference type="AlphaFoldDB" id="A0A8H4UKK7"/>
<evidence type="ECO:0000313" key="2">
    <source>
        <dbReference type="Proteomes" id="UP000635477"/>
    </source>
</evidence>
<comment type="caution">
    <text evidence="1">The sequence shown here is derived from an EMBL/GenBank/DDBJ whole genome shotgun (WGS) entry which is preliminary data.</text>
</comment>
<sequence>MVMESPFTVVAKPGGDIWKQPPSTDVFT</sequence>
<dbReference type="EMBL" id="JABEYC010000374">
    <property type="protein sequence ID" value="KAF4978376.1"/>
    <property type="molecule type" value="Genomic_DNA"/>
</dbReference>
<accession>A0A8H4UKK7</accession>
<gene>
    <name evidence="1" type="ORF">FZEAL_5226</name>
</gene>
<keyword evidence="2" id="KW-1185">Reference proteome</keyword>
<reference evidence="1" key="1">
    <citation type="journal article" date="2020" name="BMC Genomics">
        <title>Correction to: Identification and distribution of gene clusters required for synthesis of sphingolipid metabolism inhibitors in diverse species of the filamentous fungus Fusarium.</title>
        <authorList>
            <person name="Kim H.S."/>
            <person name="Lohmar J.M."/>
            <person name="Busman M."/>
            <person name="Brown D.W."/>
            <person name="Naumann T.A."/>
            <person name="Divon H.H."/>
            <person name="Lysoe E."/>
            <person name="Uhlig S."/>
            <person name="Proctor R.H."/>
        </authorList>
    </citation>
    <scope>NUCLEOTIDE SEQUENCE</scope>
    <source>
        <strain evidence="1">NRRL 22465</strain>
    </source>
</reference>